<reference evidence="10 11" key="1">
    <citation type="submission" date="2019-02" db="EMBL/GenBank/DDBJ databases">
        <title>Deep-cultivation of Planctomycetes and their phenomic and genomic characterization uncovers novel biology.</title>
        <authorList>
            <person name="Wiegand S."/>
            <person name="Jogler M."/>
            <person name="Boedeker C."/>
            <person name="Pinto D."/>
            <person name="Vollmers J."/>
            <person name="Rivas-Marin E."/>
            <person name="Kohn T."/>
            <person name="Peeters S.H."/>
            <person name="Heuer A."/>
            <person name="Rast P."/>
            <person name="Oberbeckmann S."/>
            <person name="Bunk B."/>
            <person name="Jeske O."/>
            <person name="Meyerdierks A."/>
            <person name="Storesund J.E."/>
            <person name="Kallscheuer N."/>
            <person name="Luecker S."/>
            <person name="Lage O.M."/>
            <person name="Pohl T."/>
            <person name="Merkel B.J."/>
            <person name="Hornburger P."/>
            <person name="Mueller R.-W."/>
            <person name="Bruemmer F."/>
            <person name="Labrenz M."/>
            <person name="Spormann A.M."/>
            <person name="Op den Camp H."/>
            <person name="Overmann J."/>
            <person name="Amann R."/>
            <person name="Jetten M.S.M."/>
            <person name="Mascher T."/>
            <person name="Medema M.H."/>
            <person name="Devos D.P."/>
            <person name="Kaster A.-K."/>
            <person name="Ovreas L."/>
            <person name="Rohde M."/>
            <person name="Galperin M.Y."/>
            <person name="Jogler C."/>
        </authorList>
    </citation>
    <scope>NUCLEOTIDE SEQUENCE [LARGE SCALE GENOMIC DNA]</scope>
    <source>
        <strain evidence="10 11">Pla85_3_4</strain>
    </source>
</reference>
<dbReference type="AlphaFoldDB" id="A0A518DNE3"/>
<keyword evidence="3" id="KW-1003">Cell membrane</keyword>
<dbReference type="Proteomes" id="UP000317648">
    <property type="component" value="Chromosome"/>
</dbReference>
<dbReference type="RefSeq" id="WP_145050050.1">
    <property type="nucleotide sequence ID" value="NZ_CP036433.1"/>
</dbReference>
<accession>A0A518DNE3</accession>
<keyword evidence="4" id="KW-0997">Cell inner membrane</keyword>
<dbReference type="EMBL" id="CP036433">
    <property type="protein sequence ID" value="QDU93333.1"/>
    <property type="molecule type" value="Genomic_DNA"/>
</dbReference>
<keyword evidence="11" id="KW-1185">Reference proteome</keyword>
<name>A0A518DNE3_9BACT</name>
<evidence type="ECO:0000256" key="7">
    <source>
        <dbReference type="ARBA" id="ARBA00023136"/>
    </source>
</evidence>
<evidence type="ECO:0000259" key="9">
    <source>
        <dbReference type="Pfam" id="PF00482"/>
    </source>
</evidence>
<dbReference type="PANTHER" id="PTHR30012">
    <property type="entry name" value="GENERAL SECRETION PATHWAY PROTEIN"/>
    <property type="match status" value="1"/>
</dbReference>
<dbReference type="InterPro" id="IPR003004">
    <property type="entry name" value="GspF/PilC"/>
</dbReference>
<feature type="transmembrane region" description="Helical" evidence="8">
    <location>
        <begin position="372"/>
        <end position="393"/>
    </location>
</feature>
<feature type="transmembrane region" description="Helical" evidence="8">
    <location>
        <begin position="164"/>
        <end position="190"/>
    </location>
</feature>
<dbReference type="KEGG" id="lcre:Pla8534_11130"/>
<dbReference type="Pfam" id="PF00482">
    <property type="entry name" value="T2SSF"/>
    <property type="match status" value="2"/>
</dbReference>
<evidence type="ECO:0000256" key="4">
    <source>
        <dbReference type="ARBA" id="ARBA00022519"/>
    </source>
</evidence>
<dbReference type="Gene3D" id="1.20.81.30">
    <property type="entry name" value="Type II secretion system (T2SS), domain F"/>
    <property type="match status" value="2"/>
</dbReference>
<evidence type="ECO:0000256" key="5">
    <source>
        <dbReference type="ARBA" id="ARBA00022692"/>
    </source>
</evidence>
<feature type="domain" description="Type II secretion system protein GspF" evidence="9">
    <location>
        <begin position="65"/>
        <end position="187"/>
    </location>
</feature>
<evidence type="ECO:0000313" key="11">
    <source>
        <dbReference type="Proteomes" id="UP000317648"/>
    </source>
</evidence>
<comment type="subcellular location">
    <subcellularLocation>
        <location evidence="1">Cell inner membrane</location>
        <topology evidence="1">Multi-pass membrane protein</topology>
    </subcellularLocation>
</comment>
<dbReference type="InterPro" id="IPR018076">
    <property type="entry name" value="T2SS_GspF_dom"/>
</dbReference>
<comment type="similarity">
    <text evidence="2">Belongs to the GSP F family.</text>
</comment>
<evidence type="ECO:0000256" key="8">
    <source>
        <dbReference type="SAM" id="Phobius"/>
    </source>
</evidence>
<dbReference type="InterPro" id="IPR042094">
    <property type="entry name" value="T2SS_GspF_sf"/>
</dbReference>
<keyword evidence="6 8" id="KW-1133">Transmembrane helix</keyword>
<evidence type="ECO:0000313" key="10">
    <source>
        <dbReference type="EMBL" id="QDU93333.1"/>
    </source>
</evidence>
<evidence type="ECO:0000256" key="3">
    <source>
        <dbReference type="ARBA" id="ARBA00022475"/>
    </source>
</evidence>
<organism evidence="10 11">
    <name type="scientific">Lignipirellula cremea</name>
    <dbReference type="NCBI Taxonomy" id="2528010"/>
    <lineage>
        <taxon>Bacteria</taxon>
        <taxon>Pseudomonadati</taxon>
        <taxon>Planctomycetota</taxon>
        <taxon>Planctomycetia</taxon>
        <taxon>Pirellulales</taxon>
        <taxon>Pirellulaceae</taxon>
        <taxon>Lignipirellula</taxon>
    </lineage>
</organism>
<sequence>MPDFAYIARDRSGSKVTGSVAAGNEREAAVLLAGKSLFPLKVTPKKPAVQLFGGRVSGQIMAVTYRQLSSLLRSGVPMLRSLQVIRDQSSNVRLKAVLTQVHAGVEEGVSLGESLAQHPRVFSEMAINMVRAGGEGGFLEDALDRVASFTEESEDLKSRTIGALAYPVILSTVGSIVVFVLLVFFVPMFAEMFDRLREMGELPMMTDWLLGFSNLLGGWWWVMALLALVGGFFLRNYVATPAGRRWKDAVLLKLPLLGSIFQNLAVARFCRVLGTLLHNGVPILKSLEISGDAAGNRILSEAIEKATENITSGETLAAPLAASKRFPQTVVEMIAVAEESNTLDRVLIEAADSLERRTSRRLDLIVRMLEPVMLLLLAGIVLFVVVALLLPVIKMSRAL</sequence>
<keyword evidence="7 8" id="KW-0472">Membrane</keyword>
<evidence type="ECO:0000256" key="2">
    <source>
        <dbReference type="ARBA" id="ARBA00005745"/>
    </source>
</evidence>
<dbReference type="PRINTS" id="PR00812">
    <property type="entry name" value="BCTERIALGSPF"/>
</dbReference>
<proteinExistence type="inferred from homology"/>
<feature type="transmembrane region" description="Helical" evidence="8">
    <location>
        <begin position="218"/>
        <end position="238"/>
    </location>
</feature>
<dbReference type="GO" id="GO:0005886">
    <property type="term" value="C:plasma membrane"/>
    <property type="evidence" value="ECO:0007669"/>
    <property type="project" value="UniProtKB-SubCell"/>
</dbReference>
<dbReference type="FunFam" id="1.20.81.30:FF:000001">
    <property type="entry name" value="Type II secretion system protein F"/>
    <property type="match status" value="1"/>
</dbReference>
<evidence type="ECO:0000256" key="1">
    <source>
        <dbReference type="ARBA" id="ARBA00004429"/>
    </source>
</evidence>
<dbReference type="PANTHER" id="PTHR30012:SF0">
    <property type="entry name" value="TYPE II SECRETION SYSTEM PROTEIN F-RELATED"/>
    <property type="match status" value="1"/>
</dbReference>
<dbReference type="OrthoDB" id="9805682at2"/>
<evidence type="ECO:0000256" key="6">
    <source>
        <dbReference type="ARBA" id="ARBA00022989"/>
    </source>
</evidence>
<gene>
    <name evidence="10" type="primary">gspF_2</name>
    <name evidence="10" type="ORF">Pla8534_11130</name>
</gene>
<protein>
    <submittedName>
        <fullName evidence="10">Type II secretion system protein F</fullName>
    </submittedName>
</protein>
<keyword evidence="5 8" id="KW-0812">Transmembrane</keyword>
<feature type="domain" description="Type II secretion system protein GspF" evidence="9">
    <location>
        <begin position="269"/>
        <end position="391"/>
    </location>
</feature>